<comment type="subcellular location">
    <subcellularLocation>
        <location evidence="1">Cell membrane</location>
        <topology evidence="1">Multi-pass membrane protein</topology>
    </subcellularLocation>
</comment>
<dbReference type="Pfam" id="PF00664">
    <property type="entry name" value="ABC_membrane"/>
    <property type="match status" value="1"/>
</dbReference>
<dbReference type="PANTHER" id="PTHR24221:SF654">
    <property type="entry name" value="ATP-BINDING CASSETTE SUB-FAMILY B MEMBER 6"/>
    <property type="match status" value="1"/>
</dbReference>
<dbReference type="SUPFAM" id="SSF52540">
    <property type="entry name" value="P-loop containing nucleoside triphosphate hydrolases"/>
    <property type="match status" value="1"/>
</dbReference>
<dbReference type="NCBIfam" id="TIGR02868">
    <property type="entry name" value="CydC"/>
    <property type="match status" value="1"/>
</dbReference>
<protein>
    <submittedName>
        <fullName evidence="10">Thiol reductant ABC exporter CydC subunit</fullName>
    </submittedName>
</protein>
<dbReference type="RefSeq" id="WP_210055526.1">
    <property type="nucleotide sequence ID" value="NZ_JAGIOB010000001.1"/>
</dbReference>
<feature type="domain" description="ABC transmembrane type-1" evidence="9">
    <location>
        <begin position="13"/>
        <end position="293"/>
    </location>
</feature>
<reference evidence="10 11" key="1">
    <citation type="submission" date="2021-03" db="EMBL/GenBank/DDBJ databases">
        <title>Sequencing the genomes of 1000 actinobacteria strains.</title>
        <authorList>
            <person name="Klenk H.-P."/>
        </authorList>
    </citation>
    <scope>NUCLEOTIDE SEQUENCE [LARGE SCALE GENOMIC DNA]</scope>
    <source>
        <strain evidence="10 11">DSM 12936</strain>
    </source>
</reference>
<evidence type="ECO:0000259" key="9">
    <source>
        <dbReference type="PROSITE" id="PS50929"/>
    </source>
</evidence>
<dbReference type="EMBL" id="JAGIOB010000001">
    <property type="protein sequence ID" value="MBP2417226.1"/>
    <property type="molecule type" value="Genomic_DNA"/>
</dbReference>
<proteinExistence type="predicted"/>
<evidence type="ECO:0000256" key="2">
    <source>
        <dbReference type="ARBA" id="ARBA00022692"/>
    </source>
</evidence>
<dbReference type="PROSITE" id="PS00211">
    <property type="entry name" value="ABC_TRANSPORTER_1"/>
    <property type="match status" value="1"/>
</dbReference>
<dbReference type="InterPro" id="IPR027417">
    <property type="entry name" value="P-loop_NTPase"/>
</dbReference>
<evidence type="ECO:0000313" key="11">
    <source>
        <dbReference type="Proteomes" id="UP000758168"/>
    </source>
</evidence>
<dbReference type="InterPro" id="IPR003439">
    <property type="entry name" value="ABC_transporter-like_ATP-bd"/>
</dbReference>
<keyword evidence="5 7" id="KW-1133">Transmembrane helix</keyword>
<dbReference type="InterPro" id="IPR011527">
    <property type="entry name" value="ABC1_TM_dom"/>
</dbReference>
<comment type="caution">
    <text evidence="10">The sequence shown here is derived from an EMBL/GenBank/DDBJ whole genome shotgun (WGS) entry which is preliminary data.</text>
</comment>
<keyword evidence="6 7" id="KW-0472">Membrane</keyword>
<dbReference type="InterPro" id="IPR003593">
    <property type="entry name" value="AAA+_ATPase"/>
</dbReference>
<dbReference type="Proteomes" id="UP000758168">
    <property type="component" value="Unassembled WGS sequence"/>
</dbReference>
<dbReference type="Pfam" id="PF00005">
    <property type="entry name" value="ABC_tran"/>
    <property type="match status" value="1"/>
</dbReference>
<name>A0ABS4Z849_9ACTN</name>
<evidence type="ECO:0000313" key="10">
    <source>
        <dbReference type="EMBL" id="MBP2417226.1"/>
    </source>
</evidence>
<gene>
    <name evidence="10" type="ORF">JOF54_002148</name>
</gene>
<dbReference type="Gene3D" id="1.20.1560.10">
    <property type="entry name" value="ABC transporter type 1, transmembrane domain"/>
    <property type="match status" value="1"/>
</dbReference>
<feature type="transmembrane region" description="Helical" evidence="7">
    <location>
        <begin position="43"/>
        <end position="61"/>
    </location>
</feature>
<feature type="domain" description="ABC transporter" evidence="8">
    <location>
        <begin position="324"/>
        <end position="518"/>
    </location>
</feature>
<dbReference type="InterPro" id="IPR036640">
    <property type="entry name" value="ABC1_TM_sf"/>
</dbReference>
<dbReference type="PANTHER" id="PTHR24221">
    <property type="entry name" value="ATP-BINDING CASSETTE SUB-FAMILY B"/>
    <property type="match status" value="1"/>
</dbReference>
<dbReference type="SMART" id="SM00382">
    <property type="entry name" value="AAA"/>
    <property type="match status" value="1"/>
</dbReference>
<feature type="transmembrane region" description="Helical" evidence="7">
    <location>
        <begin position="152"/>
        <end position="173"/>
    </location>
</feature>
<accession>A0ABS4Z849</accession>
<dbReference type="PROSITE" id="PS50929">
    <property type="entry name" value="ABC_TM1F"/>
    <property type="match status" value="1"/>
</dbReference>
<evidence type="ECO:0000256" key="5">
    <source>
        <dbReference type="ARBA" id="ARBA00022989"/>
    </source>
</evidence>
<evidence type="ECO:0000256" key="7">
    <source>
        <dbReference type="SAM" id="Phobius"/>
    </source>
</evidence>
<dbReference type="Gene3D" id="3.40.50.300">
    <property type="entry name" value="P-loop containing nucleotide triphosphate hydrolases"/>
    <property type="match status" value="1"/>
</dbReference>
<feature type="transmembrane region" description="Helical" evidence="7">
    <location>
        <begin position="124"/>
        <end position="146"/>
    </location>
</feature>
<evidence type="ECO:0000256" key="4">
    <source>
        <dbReference type="ARBA" id="ARBA00022840"/>
    </source>
</evidence>
<sequence>MSAPACRVDRRLVGAVALSTAASGAGVALMAASAWLLSRAAEHPPVLFLIVAIVGVRFFGLSRGVFRYAERLVGHDVALRRQSALRVRVFEALADGTWVGRRGGDLLSRVVNDVAAVQDRVVRVVVPVTAAALVAVGTAVALTVVWPPAGLLVAAATVLGAGVVPVLAARLSARADRSLAPLRGALAEAVTEAHAAAPDLWAYGAAGPLLARVRDADDALRRAEQRTAAVTGWAGAAQLLTTGAAVVAGLLAAAVGVADGGLAPVQVAVLALTPLALHEVVAGLPAALGVRTRTRAALARVDELLDRAPVGGGAAPVTAGAGAVDLHDVTVGWPGGPDLVEHLDLHVRAGERVALVGPSGSGKTTVAATVLGLLPPRAGTVGVSGGVGYLAQDAHLFDTTVAENLRIGRRDADDAACAAALARVGLDLPLDRLVGEHGSRLSGGEAQRVALARLLLREDAVVLLDEPTEHLDAPTADALVEDLLAATAGAAVLVITHDPTLVARCDRVVTLGPARVPVG</sequence>
<keyword evidence="11" id="KW-1185">Reference proteome</keyword>
<evidence type="ECO:0000256" key="1">
    <source>
        <dbReference type="ARBA" id="ARBA00004651"/>
    </source>
</evidence>
<feature type="transmembrane region" description="Helical" evidence="7">
    <location>
        <begin position="12"/>
        <end position="37"/>
    </location>
</feature>
<dbReference type="SUPFAM" id="SSF90123">
    <property type="entry name" value="ABC transporter transmembrane region"/>
    <property type="match status" value="1"/>
</dbReference>
<dbReference type="InterPro" id="IPR014223">
    <property type="entry name" value="ABC_CydC/D"/>
</dbReference>
<feature type="transmembrane region" description="Helical" evidence="7">
    <location>
        <begin position="267"/>
        <end position="290"/>
    </location>
</feature>
<dbReference type="InterPro" id="IPR039421">
    <property type="entry name" value="Type_1_exporter"/>
</dbReference>
<evidence type="ECO:0000256" key="3">
    <source>
        <dbReference type="ARBA" id="ARBA00022741"/>
    </source>
</evidence>
<evidence type="ECO:0000256" key="6">
    <source>
        <dbReference type="ARBA" id="ARBA00023136"/>
    </source>
</evidence>
<keyword evidence="3" id="KW-0547">Nucleotide-binding</keyword>
<organism evidence="10 11">
    <name type="scientific">Microlunatus capsulatus</name>
    <dbReference type="NCBI Taxonomy" id="99117"/>
    <lineage>
        <taxon>Bacteria</taxon>
        <taxon>Bacillati</taxon>
        <taxon>Actinomycetota</taxon>
        <taxon>Actinomycetes</taxon>
        <taxon>Propionibacteriales</taxon>
        <taxon>Propionibacteriaceae</taxon>
        <taxon>Microlunatus</taxon>
    </lineage>
</organism>
<feature type="transmembrane region" description="Helical" evidence="7">
    <location>
        <begin position="230"/>
        <end position="255"/>
    </location>
</feature>
<keyword evidence="2 7" id="KW-0812">Transmembrane</keyword>
<dbReference type="InterPro" id="IPR017871">
    <property type="entry name" value="ABC_transporter-like_CS"/>
</dbReference>
<dbReference type="PROSITE" id="PS50893">
    <property type="entry name" value="ABC_TRANSPORTER_2"/>
    <property type="match status" value="1"/>
</dbReference>
<dbReference type="CDD" id="cd03228">
    <property type="entry name" value="ABCC_MRP_Like"/>
    <property type="match status" value="1"/>
</dbReference>
<keyword evidence="4" id="KW-0067">ATP-binding</keyword>
<evidence type="ECO:0000259" key="8">
    <source>
        <dbReference type="PROSITE" id="PS50893"/>
    </source>
</evidence>